<feature type="region of interest" description="Disordered" evidence="1">
    <location>
        <begin position="1"/>
        <end position="25"/>
    </location>
</feature>
<name>A0A426XT56_ENSVE</name>
<feature type="region of interest" description="Disordered" evidence="1">
    <location>
        <begin position="42"/>
        <end position="64"/>
    </location>
</feature>
<dbReference type="EMBL" id="AMZH03017671">
    <property type="protein sequence ID" value="RRT42668.1"/>
    <property type="molecule type" value="Genomic_DNA"/>
</dbReference>
<dbReference type="Proteomes" id="UP000287651">
    <property type="component" value="Unassembled WGS sequence"/>
</dbReference>
<organism evidence="2 3">
    <name type="scientific">Ensete ventricosum</name>
    <name type="common">Abyssinian banana</name>
    <name type="synonym">Musa ensete</name>
    <dbReference type="NCBI Taxonomy" id="4639"/>
    <lineage>
        <taxon>Eukaryota</taxon>
        <taxon>Viridiplantae</taxon>
        <taxon>Streptophyta</taxon>
        <taxon>Embryophyta</taxon>
        <taxon>Tracheophyta</taxon>
        <taxon>Spermatophyta</taxon>
        <taxon>Magnoliopsida</taxon>
        <taxon>Liliopsida</taxon>
        <taxon>Zingiberales</taxon>
        <taxon>Musaceae</taxon>
        <taxon>Ensete</taxon>
    </lineage>
</organism>
<dbReference type="AlphaFoldDB" id="A0A426XT56"/>
<evidence type="ECO:0000313" key="3">
    <source>
        <dbReference type="Proteomes" id="UP000287651"/>
    </source>
</evidence>
<evidence type="ECO:0000256" key="1">
    <source>
        <dbReference type="SAM" id="MobiDB-lite"/>
    </source>
</evidence>
<feature type="non-terminal residue" evidence="2">
    <location>
        <position position="1"/>
    </location>
</feature>
<protein>
    <submittedName>
        <fullName evidence="2">Uncharacterized protein</fullName>
    </submittedName>
</protein>
<sequence>GWPPTAKPPAGVTKPSTRAAKPPARVTTRGQAFCRGIQPQGAVAHNQGCRQQTQPPAARASYRQ</sequence>
<gene>
    <name evidence="2" type="ORF">B296_00049602</name>
</gene>
<evidence type="ECO:0000313" key="2">
    <source>
        <dbReference type="EMBL" id="RRT42668.1"/>
    </source>
</evidence>
<reference evidence="2 3" key="1">
    <citation type="journal article" date="2014" name="Agronomy (Basel)">
        <title>A Draft Genome Sequence for Ensete ventricosum, the Drought-Tolerant Tree Against Hunger.</title>
        <authorList>
            <person name="Harrison J."/>
            <person name="Moore K.A."/>
            <person name="Paszkiewicz K."/>
            <person name="Jones T."/>
            <person name="Grant M."/>
            <person name="Ambacheew D."/>
            <person name="Muzemil S."/>
            <person name="Studholme D.J."/>
        </authorList>
    </citation>
    <scope>NUCLEOTIDE SEQUENCE [LARGE SCALE GENOMIC DNA]</scope>
</reference>
<accession>A0A426XT56</accession>
<comment type="caution">
    <text evidence="2">The sequence shown here is derived from an EMBL/GenBank/DDBJ whole genome shotgun (WGS) entry which is preliminary data.</text>
</comment>
<proteinExistence type="predicted"/>